<evidence type="ECO:0000313" key="2">
    <source>
        <dbReference type="Proteomes" id="UP000054481"/>
    </source>
</evidence>
<name>A0A0F8A234_9HYPO</name>
<proteinExistence type="predicted"/>
<evidence type="ECO:0000313" key="1">
    <source>
        <dbReference type="EMBL" id="KJZ70014.1"/>
    </source>
</evidence>
<dbReference type="SUPFAM" id="SSF56112">
    <property type="entry name" value="Protein kinase-like (PK-like)"/>
    <property type="match status" value="1"/>
</dbReference>
<dbReference type="Proteomes" id="UP000054481">
    <property type="component" value="Unassembled WGS sequence"/>
</dbReference>
<protein>
    <recommendedName>
        <fullName evidence="3">Protein kinase domain-containing protein</fullName>
    </recommendedName>
</protein>
<dbReference type="EMBL" id="KQ030656">
    <property type="protein sequence ID" value="KJZ70014.1"/>
    <property type="molecule type" value="Genomic_DNA"/>
</dbReference>
<reference evidence="1 2" key="1">
    <citation type="journal article" date="2014" name="Genome Biol. Evol.">
        <title>Comparative genomics and transcriptomics analyses reveal divergent lifestyle features of nematode endoparasitic fungus Hirsutella minnesotensis.</title>
        <authorList>
            <person name="Lai Y."/>
            <person name="Liu K."/>
            <person name="Zhang X."/>
            <person name="Zhang X."/>
            <person name="Li K."/>
            <person name="Wang N."/>
            <person name="Shu C."/>
            <person name="Wu Y."/>
            <person name="Wang C."/>
            <person name="Bushley K.E."/>
            <person name="Xiang M."/>
            <person name="Liu X."/>
        </authorList>
    </citation>
    <scope>NUCLEOTIDE SEQUENCE [LARGE SCALE GENOMIC DNA]</scope>
    <source>
        <strain evidence="1 2">3608</strain>
    </source>
</reference>
<dbReference type="AlphaFoldDB" id="A0A0F8A234"/>
<organism evidence="1 2">
    <name type="scientific">Hirsutella minnesotensis 3608</name>
    <dbReference type="NCBI Taxonomy" id="1043627"/>
    <lineage>
        <taxon>Eukaryota</taxon>
        <taxon>Fungi</taxon>
        <taxon>Dikarya</taxon>
        <taxon>Ascomycota</taxon>
        <taxon>Pezizomycotina</taxon>
        <taxon>Sordariomycetes</taxon>
        <taxon>Hypocreomycetidae</taxon>
        <taxon>Hypocreales</taxon>
        <taxon>Ophiocordycipitaceae</taxon>
        <taxon>Hirsutella</taxon>
    </lineage>
</organism>
<gene>
    <name evidence="1" type="ORF">HIM_10595</name>
</gene>
<dbReference type="Gene3D" id="1.10.510.10">
    <property type="entry name" value="Transferase(Phosphotransferase) domain 1"/>
    <property type="match status" value="1"/>
</dbReference>
<evidence type="ECO:0008006" key="3">
    <source>
        <dbReference type="Google" id="ProtNLM"/>
    </source>
</evidence>
<dbReference type="OrthoDB" id="4062651at2759"/>
<sequence length="353" mass="38894">MDERRELCRVAVLQIHGGDGDGADIVFNFNGQRIAVSIFPSSSTRDRNRCSTQDRLIRLLGRAASDDVDDDEYEELENQILGVILDAGRPIFKTQSTLNVKLNSGRDLHSTIYPATLNFQLLDNCGKAVIVPIEPSEAYTLSANDAAYDSTEDDELGIDTTLPCYSTKAILTVDMFVQGGGHAASRVLVDGNEMFCKARGGAGGLIGTSVGRELECLQEVRKFPPPERDTSIRIPQLLGYVRHADTGRVVGFLREWVPGRRLRDMDVPAIPAQRRQKWIRQIREAVHALHAGGITWGDGKACNVVVDERDDAWLIDFGGGWTNGWVDAELADTVEGDKQAIDKIGEFLKVKQV</sequence>
<keyword evidence="2" id="KW-1185">Reference proteome</keyword>
<dbReference type="InterPro" id="IPR011009">
    <property type="entry name" value="Kinase-like_dom_sf"/>
</dbReference>
<accession>A0A0F8A234</accession>